<dbReference type="GO" id="GO:0046872">
    <property type="term" value="F:metal ion binding"/>
    <property type="evidence" value="ECO:0007669"/>
    <property type="project" value="UniProtKB-KW"/>
</dbReference>
<keyword evidence="7" id="KW-1185">Reference proteome</keyword>
<keyword evidence="5" id="KW-0479">Metal-binding</keyword>
<dbReference type="NCBIfam" id="TIGR02727">
    <property type="entry name" value="MTHFS_bact"/>
    <property type="match status" value="1"/>
</dbReference>
<dbReference type="RefSeq" id="WP_097105865.1">
    <property type="nucleotide sequence ID" value="NZ_OCPC01000001.1"/>
</dbReference>
<dbReference type="InterPro" id="IPR037171">
    <property type="entry name" value="NagB/RpiA_transferase-like"/>
</dbReference>
<feature type="binding site" evidence="4">
    <location>
        <begin position="128"/>
        <end position="136"/>
    </location>
    <ligand>
        <name>ATP</name>
        <dbReference type="ChEBI" id="CHEBI:30616"/>
    </ligand>
</feature>
<feature type="binding site" evidence="4">
    <location>
        <position position="49"/>
    </location>
    <ligand>
        <name>substrate</name>
    </ligand>
</feature>
<evidence type="ECO:0000313" key="7">
    <source>
        <dbReference type="Proteomes" id="UP000219465"/>
    </source>
</evidence>
<evidence type="ECO:0000256" key="3">
    <source>
        <dbReference type="ARBA" id="ARBA00022840"/>
    </source>
</evidence>
<evidence type="ECO:0000313" key="6">
    <source>
        <dbReference type="EMBL" id="SOE16310.1"/>
    </source>
</evidence>
<protein>
    <recommendedName>
        <fullName evidence="5">5-formyltetrahydrofolate cyclo-ligase</fullName>
        <ecNumber evidence="5">6.3.3.2</ecNumber>
    </recommendedName>
</protein>
<evidence type="ECO:0000256" key="2">
    <source>
        <dbReference type="ARBA" id="ARBA00022741"/>
    </source>
</evidence>
<dbReference type="PANTHER" id="PTHR23407:SF1">
    <property type="entry name" value="5-FORMYLTETRAHYDROFOLATE CYCLO-LIGASE"/>
    <property type="match status" value="1"/>
</dbReference>
<keyword evidence="5" id="KW-0460">Magnesium</keyword>
<comment type="similarity">
    <text evidence="1 5">Belongs to the 5-formyltetrahydrofolate cyclo-ligase family.</text>
</comment>
<evidence type="ECO:0000256" key="4">
    <source>
        <dbReference type="PIRSR" id="PIRSR006806-1"/>
    </source>
</evidence>
<dbReference type="EC" id="6.3.3.2" evidence="5"/>
<dbReference type="Proteomes" id="UP000219465">
    <property type="component" value="Unassembled WGS sequence"/>
</dbReference>
<keyword evidence="6" id="KW-0436">Ligase</keyword>
<sequence>MDNKAGIRAAVLARRDALAAADRIEMSLAMAEIGEQLQFDPGTVIAGYLPIRSEPDLRPMLARFRERGARLCLPVVLDRETIVFRDFIRGAELVSTGFGTSGPGAEAELLDPDVLMMPLSSFDAQGNRLGYGAGHYDRAIARLRAKARMPLLIGTAFAMQEVERLPAEAHDVPLDMILTERGLRSLSQAL</sequence>
<name>A0A286I898_9HYPH</name>
<dbReference type="OrthoDB" id="9801938at2"/>
<dbReference type="GO" id="GO:0009396">
    <property type="term" value="P:folic acid-containing compound biosynthetic process"/>
    <property type="evidence" value="ECO:0007669"/>
    <property type="project" value="TreeGrafter"/>
</dbReference>
<dbReference type="InterPro" id="IPR024185">
    <property type="entry name" value="FTHF_cligase-like_sf"/>
</dbReference>
<organism evidence="6 7">
    <name type="scientific">Hoeflea halophila</name>
    <dbReference type="NCBI Taxonomy" id="714899"/>
    <lineage>
        <taxon>Bacteria</taxon>
        <taxon>Pseudomonadati</taxon>
        <taxon>Pseudomonadota</taxon>
        <taxon>Alphaproteobacteria</taxon>
        <taxon>Hyphomicrobiales</taxon>
        <taxon>Rhizobiaceae</taxon>
        <taxon>Hoeflea</taxon>
    </lineage>
</organism>
<feature type="binding site" evidence="4">
    <location>
        <position position="54"/>
    </location>
    <ligand>
        <name>substrate</name>
    </ligand>
</feature>
<dbReference type="EMBL" id="OCPC01000001">
    <property type="protein sequence ID" value="SOE16310.1"/>
    <property type="molecule type" value="Genomic_DNA"/>
</dbReference>
<comment type="cofactor">
    <cofactor evidence="5">
        <name>Mg(2+)</name>
        <dbReference type="ChEBI" id="CHEBI:18420"/>
    </cofactor>
</comment>
<dbReference type="PANTHER" id="PTHR23407">
    <property type="entry name" value="ATPASE INHIBITOR/5-FORMYLTETRAHYDROFOLATE CYCLO-LIGASE"/>
    <property type="match status" value="1"/>
</dbReference>
<comment type="catalytic activity">
    <reaction evidence="5">
        <text>(6S)-5-formyl-5,6,7,8-tetrahydrofolate + ATP = (6R)-5,10-methenyltetrahydrofolate + ADP + phosphate</text>
        <dbReference type="Rhea" id="RHEA:10488"/>
        <dbReference type="ChEBI" id="CHEBI:30616"/>
        <dbReference type="ChEBI" id="CHEBI:43474"/>
        <dbReference type="ChEBI" id="CHEBI:57455"/>
        <dbReference type="ChEBI" id="CHEBI:57457"/>
        <dbReference type="ChEBI" id="CHEBI:456216"/>
        <dbReference type="EC" id="6.3.3.2"/>
    </reaction>
</comment>
<dbReference type="AlphaFoldDB" id="A0A286I898"/>
<dbReference type="InterPro" id="IPR002698">
    <property type="entry name" value="FTHF_cligase"/>
</dbReference>
<feature type="binding site" evidence="4">
    <location>
        <begin position="4"/>
        <end position="8"/>
    </location>
    <ligand>
        <name>ATP</name>
        <dbReference type="ChEBI" id="CHEBI:30616"/>
    </ligand>
</feature>
<keyword evidence="3 4" id="KW-0067">ATP-binding</keyword>
<evidence type="ECO:0000256" key="1">
    <source>
        <dbReference type="ARBA" id="ARBA00010638"/>
    </source>
</evidence>
<dbReference type="PIRSF" id="PIRSF006806">
    <property type="entry name" value="FTHF_cligase"/>
    <property type="match status" value="1"/>
</dbReference>
<evidence type="ECO:0000256" key="5">
    <source>
        <dbReference type="RuleBase" id="RU361279"/>
    </source>
</evidence>
<proteinExistence type="inferred from homology"/>
<dbReference type="GO" id="GO:0005524">
    <property type="term" value="F:ATP binding"/>
    <property type="evidence" value="ECO:0007669"/>
    <property type="project" value="UniProtKB-KW"/>
</dbReference>
<dbReference type="SUPFAM" id="SSF100950">
    <property type="entry name" value="NagB/RpiA/CoA transferase-like"/>
    <property type="match status" value="1"/>
</dbReference>
<dbReference type="Pfam" id="PF01812">
    <property type="entry name" value="5-FTHF_cyc-lig"/>
    <property type="match status" value="1"/>
</dbReference>
<dbReference type="Gene3D" id="3.40.50.10420">
    <property type="entry name" value="NagB/RpiA/CoA transferase-like"/>
    <property type="match status" value="1"/>
</dbReference>
<accession>A0A286I898</accession>
<reference evidence="7" key="1">
    <citation type="submission" date="2017-08" db="EMBL/GenBank/DDBJ databases">
        <authorList>
            <person name="Varghese N."/>
            <person name="Submissions S."/>
        </authorList>
    </citation>
    <scope>NUCLEOTIDE SEQUENCE [LARGE SCALE GENOMIC DNA]</scope>
    <source>
        <strain evidence="7">KCTC 23107</strain>
    </source>
</reference>
<dbReference type="GO" id="GO:0030272">
    <property type="term" value="F:5-formyltetrahydrofolate cyclo-ligase activity"/>
    <property type="evidence" value="ECO:0007669"/>
    <property type="project" value="UniProtKB-EC"/>
</dbReference>
<keyword evidence="2 4" id="KW-0547">Nucleotide-binding</keyword>
<gene>
    <name evidence="6" type="ORF">SAMN05877838_1172</name>
</gene>
<dbReference type="GO" id="GO:0035999">
    <property type="term" value="P:tetrahydrofolate interconversion"/>
    <property type="evidence" value="ECO:0007669"/>
    <property type="project" value="TreeGrafter"/>
</dbReference>